<name>A0A1H8KQ07_9RHOB</name>
<dbReference type="GO" id="GO:0046872">
    <property type="term" value="F:metal ion binding"/>
    <property type="evidence" value="ECO:0007669"/>
    <property type="project" value="InterPro"/>
</dbReference>
<organism evidence="3 4">
    <name type="scientific">Palleronia pelagia</name>
    <dbReference type="NCBI Taxonomy" id="387096"/>
    <lineage>
        <taxon>Bacteria</taxon>
        <taxon>Pseudomonadati</taxon>
        <taxon>Pseudomonadota</taxon>
        <taxon>Alphaproteobacteria</taxon>
        <taxon>Rhodobacterales</taxon>
        <taxon>Roseobacteraceae</taxon>
        <taxon>Palleronia</taxon>
    </lineage>
</organism>
<keyword evidence="1" id="KW-0547">Nucleotide-binding</keyword>
<dbReference type="SUPFAM" id="SSF56059">
    <property type="entry name" value="Glutathione synthetase ATP-binding domain-like"/>
    <property type="match status" value="1"/>
</dbReference>
<dbReference type="PANTHER" id="PTHR21621:SF0">
    <property type="entry name" value="BETA-CITRYLGLUTAMATE SYNTHASE B-RELATED"/>
    <property type="match status" value="1"/>
</dbReference>
<dbReference type="RefSeq" id="WP_091846364.1">
    <property type="nucleotide sequence ID" value="NZ_FOCM01000008.1"/>
</dbReference>
<reference evidence="4" key="1">
    <citation type="submission" date="2016-10" db="EMBL/GenBank/DDBJ databases">
        <authorList>
            <person name="Varghese N."/>
            <person name="Submissions S."/>
        </authorList>
    </citation>
    <scope>NUCLEOTIDE SEQUENCE [LARGE SCALE GENOMIC DNA]</scope>
    <source>
        <strain evidence="4">DSM 26893</strain>
    </source>
</reference>
<accession>A0A1H8KQ07</accession>
<proteinExistence type="predicted"/>
<evidence type="ECO:0000256" key="1">
    <source>
        <dbReference type="PROSITE-ProRule" id="PRU00409"/>
    </source>
</evidence>
<dbReference type="GO" id="GO:0005737">
    <property type="term" value="C:cytoplasm"/>
    <property type="evidence" value="ECO:0007669"/>
    <property type="project" value="TreeGrafter"/>
</dbReference>
<gene>
    <name evidence="3" type="ORF">SAMN04488011_10882</name>
</gene>
<dbReference type="InterPro" id="IPR013651">
    <property type="entry name" value="ATP-grasp_RimK-type"/>
</dbReference>
<dbReference type="PROSITE" id="PS50975">
    <property type="entry name" value="ATP_GRASP"/>
    <property type="match status" value="1"/>
</dbReference>
<dbReference type="OrthoDB" id="9794735at2"/>
<dbReference type="EMBL" id="FOCM01000008">
    <property type="protein sequence ID" value="SEN94990.1"/>
    <property type="molecule type" value="Genomic_DNA"/>
</dbReference>
<evidence type="ECO:0000259" key="2">
    <source>
        <dbReference type="PROSITE" id="PS50975"/>
    </source>
</evidence>
<dbReference type="GO" id="GO:0005524">
    <property type="term" value="F:ATP binding"/>
    <property type="evidence" value="ECO:0007669"/>
    <property type="project" value="UniProtKB-UniRule"/>
</dbReference>
<dbReference type="GO" id="GO:0016879">
    <property type="term" value="F:ligase activity, forming carbon-nitrogen bonds"/>
    <property type="evidence" value="ECO:0007669"/>
    <property type="project" value="TreeGrafter"/>
</dbReference>
<dbReference type="Pfam" id="PF08443">
    <property type="entry name" value="RimK"/>
    <property type="match status" value="1"/>
</dbReference>
<dbReference type="AlphaFoldDB" id="A0A1H8KQ07"/>
<dbReference type="InterPro" id="IPR011761">
    <property type="entry name" value="ATP-grasp"/>
</dbReference>
<sequence>MTALLFGYAHDPMVKAVSTALDTMGADVALWSPRDLMNDCDLRVGPGGVDGAAMIGDRIIGIDEISGIFNRQSNVELTPEFRALDADDRLADHALAASGRASEFCDLAPCLVMNRSAPNASNSSKPLQSLLIAEHFFVPRTCITNDYDIAAEFCARMGRVIYKSCSGERSIVTELEPGQLEARREMLTACPVQFQERVEGRDMRVHVVGESIFATEVRSDKADYRYDGEADWRAATVSDEVAAAAIALTRKLGLVLAGIDLRYCDDGRVFCFEVNPSPAFSAYQEATGQPISDEVAAQLAAGGQGAGGQG</sequence>
<dbReference type="PANTHER" id="PTHR21621">
    <property type="entry name" value="RIBOSOMAL PROTEIN S6 MODIFICATION PROTEIN"/>
    <property type="match status" value="1"/>
</dbReference>
<evidence type="ECO:0000313" key="3">
    <source>
        <dbReference type="EMBL" id="SEN94990.1"/>
    </source>
</evidence>
<evidence type="ECO:0000313" key="4">
    <source>
        <dbReference type="Proteomes" id="UP000199372"/>
    </source>
</evidence>
<protein>
    <submittedName>
        <fullName evidence="3">RimK-like ATP-grasp domain-containing protein</fullName>
    </submittedName>
</protein>
<feature type="domain" description="ATP-grasp" evidence="2">
    <location>
        <begin position="237"/>
        <end position="300"/>
    </location>
</feature>
<keyword evidence="1" id="KW-0067">ATP-binding</keyword>
<dbReference type="Gene3D" id="3.30.470.20">
    <property type="entry name" value="ATP-grasp fold, B domain"/>
    <property type="match status" value="1"/>
</dbReference>
<keyword evidence="4" id="KW-1185">Reference proteome</keyword>
<dbReference type="Proteomes" id="UP000199372">
    <property type="component" value="Unassembled WGS sequence"/>
</dbReference>